<dbReference type="Proteomes" id="UP001164539">
    <property type="component" value="Chromosome 10"/>
</dbReference>
<evidence type="ECO:0000313" key="1">
    <source>
        <dbReference type="EMBL" id="KAJ4708496.1"/>
    </source>
</evidence>
<comment type="caution">
    <text evidence="1">The sequence shown here is derived from an EMBL/GenBank/DDBJ whole genome shotgun (WGS) entry which is preliminary data.</text>
</comment>
<sequence length="135" mass="14067">MPQKKAPPIQAEDAKTSVLNHKAKDISDRSVPEGLSLDLSAIMPGIAADVKFGGCGSYPNLPWVSTTGSGPNGRTISGVTYKFSANLIRIVCACHGTHMSPEEFVRHASDENVNPESGTGVVTFPSSNPAASAQS</sequence>
<keyword evidence="2" id="KW-1185">Reference proteome</keyword>
<gene>
    <name evidence="1" type="ORF">OWV82_018433</name>
</gene>
<dbReference type="EMBL" id="CM051403">
    <property type="protein sequence ID" value="KAJ4708496.1"/>
    <property type="molecule type" value="Genomic_DNA"/>
</dbReference>
<reference evidence="1 2" key="1">
    <citation type="journal article" date="2023" name="Science">
        <title>Complex scaffold remodeling in plant triterpene biosynthesis.</title>
        <authorList>
            <person name="De La Pena R."/>
            <person name="Hodgson H."/>
            <person name="Liu J.C."/>
            <person name="Stephenson M.J."/>
            <person name="Martin A.C."/>
            <person name="Owen C."/>
            <person name="Harkess A."/>
            <person name="Leebens-Mack J."/>
            <person name="Jimenez L.E."/>
            <person name="Osbourn A."/>
            <person name="Sattely E.S."/>
        </authorList>
    </citation>
    <scope>NUCLEOTIDE SEQUENCE [LARGE SCALE GENOMIC DNA]</scope>
    <source>
        <strain evidence="2">cv. JPN11</strain>
        <tissue evidence="1">Leaf</tissue>
    </source>
</reference>
<proteinExistence type="predicted"/>
<organism evidence="1 2">
    <name type="scientific">Melia azedarach</name>
    <name type="common">Chinaberry tree</name>
    <dbReference type="NCBI Taxonomy" id="155640"/>
    <lineage>
        <taxon>Eukaryota</taxon>
        <taxon>Viridiplantae</taxon>
        <taxon>Streptophyta</taxon>
        <taxon>Embryophyta</taxon>
        <taxon>Tracheophyta</taxon>
        <taxon>Spermatophyta</taxon>
        <taxon>Magnoliopsida</taxon>
        <taxon>eudicotyledons</taxon>
        <taxon>Gunneridae</taxon>
        <taxon>Pentapetalae</taxon>
        <taxon>rosids</taxon>
        <taxon>malvids</taxon>
        <taxon>Sapindales</taxon>
        <taxon>Meliaceae</taxon>
        <taxon>Melia</taxon>
    </lineage>
</organism>
<protein>
    <submittedName>
        <fullName evidence="1">Ninja-like protein</fullName>
    </submittedName>
</protein>
<evidence type="ECO:0000313" key="2">
    <source>
        <dbReference type="Proteomes" id="UP001164539"/>
    </source>
</evidence>
<name>A0ACC1XBF6_MELAZ</name>
<accession>A0ACC1XBF6</accession>